<comment type="caution">
    <text evidence="2">The sequence shown here is derived from an EMBL/GenBank/DDBJ whole genome shotgun (WGS) entry which is preliminary data.</text>
</comment>
<dbReference type="InterPro" id="IPR010033">
    <property type="entry name" value="HAD_SF_ppase_IIIC"/>
</dbReference>
<dbReference type="AlphaFoldDB" id="A0A494Y0X5"/>
<evidence type="ECO:0000313" key="3">
    <source>
        <dbReference type="Proteomes" id="UP000270342"/>
    </source>
</evidence>
<feature type="domain" description="N-acetyltransferase" evidence="1">
    <location>
        <begin position="459"/>
        <end position="615"/>
    </location>
</feature>
<accession>A0A494Y0X5</accession>
<dbReference type="SUPFAM" id="SSF56784">
    <property type="entry name" value="HAD-like"/>
    <property type="match status" value="1"/>
</dbReference>
<keyword evidence="3" id="KW-1185">Reference proteome</keyword>
<organism evidence="2 3">
    <name type="scientific">Pararobbsia silviterrae</name>
    <dbReference type="NCBI Taxonomy" id="1792498"/>
    <lineage>
        <taxon>Bacteria</taxon>
        <taxon>Pseudomonadati</taxon>
        <taxon>Pseudomonadota</taxon>
        <taxon>Betaproteobacteria</taxon>
        <taxon>Burkholderiales</taxon>
        <taxon>Burkholderiaceae</taxon>
        <taxon>Pararobbsia</taxon>
    </lineage>
</organism>
<dbReference type="InterPro" id="IPR023214">
    <property type="entry name" value="HAD_sf"/>
</dbReference>
<dbReference type="InterPro" id="IPR000182">
    <property type="entry name" value="GNAT_dom"/>
</dbReference>
<evidence type="ECO:0000259" key="1">
    <source>
        <dbReference type="PROSITE" id="PS51186"/>
    </source>
</evidence>
<protein>
    <submittedName>
        <fullName evidence="2">HAD-IIIC family phosphatase</fullName>
    </submittedName>
</protein>
<dbReference type="PROSITE" id="PS51186">
    <property type="entry name" value="GNAT"/>
    <property type="match status" value="1"/>
</dbReference>
<name>A0A494Y0X5_9BURK</name>
<sequence>MACYAFLYLKSRSRTEFRPGGTLKETVVFEFVEFKANIPPGPFLLDDENVTALSRIVWGEHCSECAYPTCYSSCAFYDPRSDLQCRRFEAGIESAGHGLSRIRFRKWGKLEGRGPIALHEKAAAAKLERRDRVVSKWLANTRLPFSLARYFVWYWNQRKNRAGRASRPSTNMNDAFAIEAYVRNGARAFTVTFLQSEPKKATYQKHITLTDAPQTWFIPVAELSDVIDLARPYLIQIEPVGEAEGIDAVFGALDFVRLRTPLPIADASPPPAAISAAPPSALAKVVVWDLDETIWTGTLAEEGAQGVHPRPEAVAAIKALDARGILQSIASKNDLDEALEALHLHGLADYFLYPQVNWGPKSESIARIAKRLDLGVDSFVFIDDQPFERAEALSGHETLRVLTHEDVAHMLTNPWFNQPVTAEGARRRELYRTEAQRVESMEQHGGDYHAFLRASALVIEVRDLDTADMTRAHELSQRTNQLNFTGAKFSRDEVERVQGDLDRRYLTVRCRDRYGDYGLIGFVVLDVLNGRIEAFFMSCRVQRKRVEQALFAYLAALLSARGHARFAVRFKETKRNGAARDMLEELGFSRDEDGWTRDLSAPFEDSDIVKVETLSPHPAAG</sequence>
<dbReference type="EMBL" id="RBZU01000003">
    <property type="protein sequence ID" value="RKP56427.1"/>
    <property type="molecule type" value="Genomic_DNA"/>
</dbReference>
<dbReference type="GO" id="GO:0016747">
    <property type="term" value="F:acyltransferase activity, transferring groups other than amino-acyl groups"/>
    <property type="evidence" value="ECO:0007669"/>
    <property type="project" value="InterPro"/>
</dbReference>
<dbReference type="NCBIfam" id="TIGR01686">
    <property type="entry name" value="FkbH"/>
    <property type="match status" value="1"/>
</dbReference>
<dbReference type="Gene3D" id="3.40.50.1000">
    <property type="entry name" value="HAD superfamily/HAD-like"/>
    <property type="match status" value="1"/>
</dbReference>
<dbReference type="InterPro" id="IPR010037">
    <property type="entry name" value="FkbH_domain"/>
</dbReference>
<proteinExistence type="predicted"/>
<gene>
    <name evidence="2" type="ORF">D7S86_08525</name>
</gene>
<dbReference type="InterPro" id="IPR036412">
    <property type="entry name" value="HAD-like_sf"/>
</dbReference>
<dbReference type="NCBIfam" id="TIGR01681">
    <property type="entry name" value="HAD-SF-IIIC"/>
    <property type="match status" value="1"/>
</dbReference>
<reference evidence="2 3" key="1">
    <citation type="submission" date="2018-10" db="EMBL/GenBank/DDBJ databases">
        <title>Robbsia sp. DHC34, isolated from soil.</title>
        <authorList>
            <person name="Gao Z.-H."/>
            <person name="Qiu L.-H."/>
        </authorList>
    </citation>
    <scope>NUCLEOTIDE SEQUENCE [LARGE SCALE GENOMIC DNA]</scope>
    <source>
        <strain evidence="2 3">DHC34</strain>
    </source>
</reference>
<dbReference type="Proteomes" id="UP000270342">
    <property type="component" value="Unassembled WGS sequence"/>
</dbReference>
<evidence type="ECO:0000313" key="2">
    <source>
        <dbReference type="EMBL" id="RKP56427.1"/>
    </source>
</evidence>